<dbReference type="SUPFAM" id="SSF161111">
    <property type="entry name" value="Cation efflux protein transmembrane domain-like"/>
    <property type="match status" value="1"/>
</dbReference>
<dbReference type="NCBIfam" id="TIGR01297">
    <property type="entry name" value="CDF"/>
    <property type="match status" value="1"/>
</dbReference>
<keyword evidence="8" id="KW-0732">Signal</keyword>
<evidence type="ECO:0000256" key="8">
    <source>
        <dbReference type="SAM" id="SignalP"/>
    </source>
</evidence>
<dbReference type="EMBL" id="JAVYII010000002">
    <property type="protein sequence ID" value="MDT9592259.1"/>
    <property type="molecule type" value="Genomic_DNA"/>
</dbReference>
<evidence type="ECO:0000256" key="5">
    <source>
        <dbReference type="ARBA" id="ARBA00023136"/>
    </source>
</evidence>
<sequence>MSGSLVTVLVALAANALVAVAKSVAAALTGSASMVAEAAHSWADTGNEVALLAAERRGSRPRDDAHPRGYGRASYLWSLVAAFGLFVAGSVVALWHGGTQLWDELHDTAVPEAPAYTLNYVVLGVAFLLEGFSFLQATRQVRRESRRWHLRPLAFVYRTSDPTLRAVVLEDSSALVGLALAGAGVLAHQLTGDPVYDALGSIAVGLLLGVVALFLIRRNMDYLLGEGVPPRVHDELVRRLSAHPAVDRLTYLHVEFVGPRRIFLVAAVDLTGDDDEPVLARRLRALEAELEQADLVEDAVLTLSAPEEEPVRLRGTAGAAGDAGDAGDAGNLRGGRAR</sequence>
<feature type="signal peptide" evidence="8">
    <location>
        <begin position="1"/>
        <end position="21"/>
    </location>
</feature>
<dbReference type="InterPro" id="IPR002524">
    <property type="entry name" value="Cation_efflux"/>
</dbReference>
<dbReference type="InterPro" id="IPR027469">
    <property type="entry name" value="Cation_efflux_TMD_sf"/>
</dbReference>
<keyword evidence="11" id="KW-1185">Reference proteome</keyword>
<feature type="region of interest" description="Disordered" evidence="6">
    <location>
        <begin position="311"/>
        <end position="338"/>
    </location>
</feature>
<evidence type="ECO:0000256" key="1">
    <source>
        <dbReference type="ARBA" id="ARBA00004141"/>
    </source>
</evidence>
<evidence type="ECO:0000256" key="7">
    <source>
        <dbReference type="SAM" id="Phobius"/>
    </source>
</evidence>
<gene>
    <name evidence="10" type="ORF">RDV89_04230</name>
</gene>
<name>A0ABU3PSV6_9ACTN</name>
<proteinExistence type="predicted"/>
<organism evidence="10 11">
    <name type="scientific">Nocardioides imazamoxiresistens</name>
    <dbReference type="NCBI Taxonomy" id="3231893"/>
    <lineage>
        <taxon>Bacteria</taxon>
        <taxon>Bacillati</taxon>
        <taxon>Actinomycetota</taxon>
        <taxon>Actinomycetes</taxon>
        <taxon>Propionibacteriales</taxon>
        <taxon>Nocardioidaceae</taxon>
        <taxon>Nocardioides</taxon>
    </lineage>
</organism>
<feature type="transmembrane region" description="Helical" evidence="7">
    <location>
        <begin position="198"/>
        <end position="216"/>
    </location>
</feature>
<dbReference type="PANTHER" id="PTHR13414">
    <property type="entry name" value="HUEL-CATION TRANSPORTER"/>
    <property type="match status" value="1"/>
</dbReference>
<dbReference type="Gene3D" id="1.20.1510.10">
    <property type="entry name" value="Cation efflux protein transmembrane domain"/>
    <property type="match status" value="1"/>
</dbReference>
<dbReference type="InterPro" id="IPR040177">
    <property type="entry name" value="SLC30A9"/>
</dbReference>
<evidence type="ECO:0000256" key="3">
    <source>
        <dbReference type="ARBA" id="ARBA00022692"/>
    </source>
</evidence>
<keyword evidence="4 7" id="KW-1133">Transmembrane helix</keyword>
<dbReference type="Pfam" id="PF01545">
    <property type="entry name" value="Cation_efflux"/>
    <property type="match status" value="1"/>
</dbReference>
<evidence type="ECO:0000259" key="9">
    <source>
        <dbReference type="Pfam" id="PF01545"/>
    </source>
</evidence>
<evidence type="ECO:0000256" key="2">
    <source>
        <dbReference type="ARBA" id="ARBA00022448"/>
    </source>
</evidence>
<reference evidence="10 11" key="1">
    <citation type="submission" date="2023-08" db="EMBL/GenBank/DDBJ databases">
        <title>Nocardioides seae sp. nov., a bacterium isolated from a soil.</title>
        <authorList>
            <person name="Wang X."/>
        </authorList>
    </citation>
    <scope>NUCLEOTIDE SEQUENCE [LARGE SCALE GENOMIC DNA]</scope>
    <source>
        <strain evidence="10 11">YZH12</strain>
    </source>
</reference>
<feature type="transmembrane region" description="Helical" evidence="7">
    <location>
        <begin position="75"/>
        <end position="97"/>
    </location>
</feature>
<feature type="transmembrane region" description="Helical" evidence="7">
    <location>
        <begin position="117"/>
        <end position="137"/>
    </location>
</feature>
<keyword evidence="5 7" id="KW-0472">Membrane</keyword>
<comment type="subcellular location">
    <subcellularLocation>
        <location evidence="1">Membrane</location>
        <topology evidence="1">Multi-pass membrane protein</topology>
    </subcellularLocation>
</comment>
<dbReference type="Proteomes" id="UP001268542">
    <property type="component" value="Unassembled WGS sequence"/>
</dbReference>
<feature type="compositionally biased region" description="Low complexity" evidence="6">
    <location>
        <begin position="313"/>
        <end position="331"/>
    </location>
</feature>
<dbReference type="InterPro" id="IPR058533">
    <property type="entry name" value="Cation_efflux_TM"/>
</dbReference>
<evidence type="ECO:0000256" key="4">
    <source>
        <dbReference type="ARBA" id="ARBA00022989"/>
    </source>
</evidence>
<evidence type="ECO:0000256" key="6">
    <source>
        <dbReference type="SAM" id="MobiDB-lite"/>
    </source>
</evidence>
<accession>A0ABU3PSV6</accession>
<feature type="chain" id="PRO_5046315176" evidence="8">
    <location>
        <begin position="22"/>
        <end position="338"/>
    </location>
</feature>
<protein>
    <submittedName>
        <fullName evidence="10">Cation diffusion facilitator family transporter</fullName>
    </submittedName>
</protein>
<keyword evidence="3 7" id="KW-0812">Transmembrane</keyword>
<comment type="caution">
    <text evidence="10">The sequence shown here is derived from an EMBL/GenBank/DDBJ whole genome shotgun (WGS) entry which is preliminary data.</text>
</comment>
<keyword evidence="2" id="KW-0813">Transport</keyword>
<dbReference type="RefSeq" id="WP_315731606.1">
    <property type="nucleotide sequence ID" value="NZ_JAVYII010000002.1"/>
</dbReference>
<evidence type="ECO:0000313" key="10">
    <source>
        <dbReference type="EMBL" id="MDT9592259.1"/>
    </source>
</evidence>
<dbReference type="PANTHER" id="PTHR13414:SF9">
    <property type="entry name" value="PROTON-COUPLED ZINC ANTIPORTER SLC30A9, MITOCHONDRIAL"/>
    <property type="match status" value="1"/>
</dbReference>
<feature type="transmembrane region" description="Helical" evidence="7">
    <location>
        <begin position="174"/>
        <end position="192"/>
    </location>
</feature>
<feature type="domain" description="Cation efflux protein transmembrane" evidence="9">
    <location>
        <begin position="8"/>
        <end position="224"/>
    </location>
</feature>
<evidence type="ECO:0000313" key="11">
    <source>
        <dbReference type="Proteomes" id="UP001268542"/>
    </source>
</evidence>